<evidence type="ECO:0000256" key="3">
    <source>
        <dbReference type="ARBA" id="ARBA00022912"/>
    </source>
</evidence>
<dbReference type="InterPro" id="IPR000340">
    <property type="entry name" value="Dual-sp_phosphatase_cat-dom"/>
</dbReference>
<feature type="domain" description="Tyrosine specific protein phosphatases" evidence="4">
    <location>
        <begin position="1"/>
        <end position="47"/>
    </location>
</feature>
<organism evidence="5 6">
    <name type="scientific">Ascaris lumbricoides</name>
    <name type="common">Giant roundworm</name>
    <dbReference type="NCBI Taxonomy" id="6252"/>
    <lineage>
        <taxon>Eukaryota</taxon>
        <taxon>Metazoa</taxon>
        <taxon>Ecdysozoa</taxon>
        <taxon>Nematoda</taxon>
        <taxon>Chromadorea</taxon>
        <taxon>Rhabditida</taxon>
        <taxon>Spirurina</taxon>
        <taxon>Ascaridomorpha</taxon>
        <taxon>Ascaridoidea</taxon>
        <taxon>Ascarididae</taxon>
        <taxon>Ascaris</taxon>
    </lineage>
</organism>
<evidence type="ECO:0000256" key="2">
    <source>
        <dbReference type="ARBA" id="ARBA00022801"/>
    </source>
</evidence>
<dbReference type="InterPro" id="IPR029021">
    <property type="entry name" value="Prot-tyrosine_phosphatase-like"/>
</dbReference>
<evidence type="ECO:0000313" key="6">
    <source>
        <dbReference type="WBParaSite" id="ALUE_0001703201-mRNA-1"/>
    </source>
</evidence>
<keyword evidence="5" id="KW-1185">Reference proteome</keyword>
<evidence type="ECO:0000256" key="1">
    <source>
        <dbReference type="ARBA" id="ARBA00008601"/>
    </source>
</evidence>
<dbReference type="Proteomes" id="UP000036681">
    <property type="component" value="Unplaced"/>
</dbReference>
<dbReference type="Pfam" id="PF00782">
    <property type="entry name" value="DSPc"/>
    <property type="match status" value="1"/>
</dbReference>
<dbReference type="GO" id="GO:0004721">
    <property type="term" value="F:phosphoprotein phosphatase activity"/>
    <property type="evidence" value="ECO:0007669"/>
    <property type="project" value="UniProtKB-KW"/>
</dbReference>
<sequence>MYFKGGKTLIFCAAGVSRSAALCIMSLVINEGISLSDAFYDIYDKRPFISPNIGFWRQMIEFEEKQKGTSTVQLLKGMRRPIPDVYLKRRPTSATE</sequence>
<dbReference type="InterPro" id="IPR000387">
    <property type="entry name" value="Tyr_Pase_dom"/>
</dbReference>
<dbReference type="WBParaSite" id="ALUE_0001703201-mRNA-1">
    <property type="protein sequence ID" value="ALUE_0001703201-mRNA-1"/>
    <property type="gene ID" value="ALUE_0001703201"/>
</dbReference>
<dbReference type="InterPro" id="IPR052103">
    <property type="entry name" value="Dual_spec_Phospatases"/>
</dbReference>
<proteinExistence type="inferred from homology"/>
<name>A0A0M3IFN4_ASCLU</name>
<keyword evidence="2" id="KW-0378">Hydrolase</keyword>
<dbReference type="PANTHER" id="PTHR45961">
    <property type="entry name" value="IP21249P"/>
    <property type="match status" value="1"/>
</dbReference>
<dbReference type="AlphaFoldDB" id="A0A0M3IFN4"/>
<dbReference type="PANTHER" id="PTHR45961:SF3">
    <property type="entry name" value="DUAL SPECIFICITY PROTEIN PHOSPHATASE 14"/>
    <property type="match status" value="1"/>
</dbReference>
<comment type="similarity">
    <text evidence="1">Belongs to the protein-tyrosine phosphatase family. Non-receptor class dual specificity subfamily.</text>
</comment>
<dbReference type="PROSITE" id="PS50056">
    <property type="entry name" value="TYR_PHOSPHATASE_2"/>
    <property type="match status" value="1"/>
</dbReference>
<reference evidence="6" key="1">
    <citation type="submission" date="2017-02" db="UniProtKB">
        <authorList>
            <consortium name="WormBaseParasite"/>
        </authorList>
    </citation>
    <scope>IDENTIFICATION</scope>
</reference>
<accession>A0A0M3IFN4</accession>
<protein>
    <submittedName>
        <fullName evidence="6">TYR_PHOSPHATASE_2 domain-containing protein</fullName>
    </submittedName>
</protein>
<dbReference type="Gene3D" id="3.90.190.10">
    <property type="entry name" value="Protein tyrosine phosphatase superfamily"/>
    <property type="match status" value="1"/>
</dbReference>
<evidence type="ECO:0000259" key="4">
    <source>
        <dbReference type="PROSITE" id="PS50056"/>
    </source>
</evidence>
<dbReference type="SUPFAM" id="SSF52799">
    <property type="entry name" value="(Phosphotyrosine protein) phosphatases II"/>
    <property type="match status" value="1"/>
</dbReference>
<evidence type="ECO:0000313" key="5">
    <source>
        <dbReference type="Proteomes" id="UP000036681"/>
    </source>
</evidence>
<keyword evidence="3" id="KW-0904">Protein phosphatase</keyword>
<dbReference type="GO" id="GO:0005737">
    <property type="term" value="C:cytoplasm"/>
    <property type="evidence" value="ECO:0007669"/>
    <property type="project" value="TreeGrafter"/>
</dbReference>